<dbReference type="RefSeq" id="WP_377360525.1">
    <property type="nucleotide sequence ID" value="NZ_JBHTCM010000025.1"/>
</dbReference>
<dbReference type="Pfam" id="PF10082">
    <property type="entry name" value="BBP2_2"/>
    <property type="match status" value="1"/>
</dbReference>
<keyword evidence="2" id="KW-0732">Signal</keyword>
<dbReference type="SUPFAM" id="SSF56935">
    <property type="entry name" value="Porins"/>
    <property type="match status" value="1"/>
</dbReference>
<evidence type="ECO:0000256" key="1">
    <source>
        <dbReference type="SAM" id="MobiDB-lite"/>
    </source>
</evidence>
<keyword evidence="4" id="KW-1185">Reference proteome</keyword>
<proteinExistence type="predicted"/>
<sequence length="410" mass="44958">MRKSVLFLTAALILPAGAATAQTPGDPVRGIPVQNRPRPDFDPAGLRAGSFLVYPQISLSGRYDDNIFADESGTVDDVIYIASPQVRLQSDWNRHALNLRAAAEIGRYADNGSEDYEDYIAALDGRLDILRGTTATGRASFARLHEDRGSPDEAGGLEPTEYDLWTASATLDRSLARLGARLTADYRGFDFNDVPAPGGAVIDQDDRDRDEYGVTARLSYATSPNLAGFVQAAYNWRRYDRDVGRDSEGYRLTGGVALDFGGVTSGEVFAGYRSQDYDNPAFPTADGLTYGASLAWNPTTLTSLEFTASNTVEETTSDAASSYVATLFRVDIDHELLRNLLIGGYAGYLENDYERIDRTDDVISLGASLRYLVNRNFQVEGGYDYTNRDSNLPGIDYDRNIVYLRLTGLL</sequence>
<gene>
    <name evidence="3" type="ORF">ACFQPS_17605</name>
</gene>
<organism evidence="3 4">
    <name type="scientific">Rhodocista pekingensis</name>
    <dbReference type="NCBI Taxonomy" id="201185"/>
    <lineage>
        <taxon>Bacteria</taxon>
        <taxon>Pseudomonadati</taxon>
        <taxon>Pseudomonadota</taxon>
        <taxon>Alphaproteobacteria</taxon>
        <taxon>Rhodospirillales</taxon>
        <taxon>Azospirillaceae</taxon>
        <taxon>Rhodocista</taxon>
    </lineage>
</organism>
<feature type="chain" id="PRO_5046596795" evidence="2">
    <location>
        <begin position="22"/>
        <end position="410"/>
    </location>
</feature>
<reference evidence="4" key="1">
    <citation type="journal article" date="2019" name="Int. J. Syst. Evol. Microbiol.">
        <title>The Global Catalogue of Microorganisms (GCM) 10K type strain sequencing project: providing services to taxonomists for standard genome sequencing and annotation.</title>
        <authorList>
            <consortium name="The Broad Institute Genomics Platform"/>
            <consortium name="The Broad Institute Genome Sequencing Center for Infectious Disease"/>
            <person name="Wu L."/>
            <person name="Ma J."/>
        </authorList>
    </citation>
    <scope>NUCLEOTIDE SEQUENCE [LARGE SCALE GENOMIC DNA]</scope>
    <source>
        <strain evidence="4">CGMCC 1.16275</strain>
    </source>
</reference>
<feature type="region of interest" description="Disordered" evidence="1">
    <location>
        <begin position="20"/>
        <end position="39"/>
    </location>
</feature>
<evidence type="ECO:0000256" key="2">
    <source>
        <dbReference type="SAM" id="SignalP"/>
    </source>
</evidence>
<accession>A0ABW2L1E5</accession>
<dbReference type="Proteomes" id="UP001596456">
    <property type="component" value="Unassembled WGS sequence"/>
</dbReference>
<evidence type="ECO:0000313" key="3">
    <source>
        <dbReference type="EMBL" id="MFC7334986.1"/>
    </source>
</evidence>
<evidence type="ECO:0000313" key="4">
    <source>
        <dbReference type="Proteomes" id="UP001596456"/>
    </source>
</evidence>
<dbReference type="EMBL" id="JBHTCM010000025">
    <property type="protein sequence ID" value="MFC7334986.1"/>
    <property type="molecule type" value="Genomic_DNA"/>
</dbReference>
<protein>
    <submittedName>
        <fullName evidence="3">Outer membrane beta-barrel protein</fullName>
    </submittedName>
</protein>
<name>A0ABW2L1E5_9PROT</name>
<dbReference type="InterPro" id="IPR018759">
    <property type="entry name" value="BBP2_2"/>
</dbReference>
<feature type="signal peptide" evidence="2">
    <location>
        <begin position="1"/>
        <end position="21"/>
    </location>
</feature>
<comment type="caution">
    <text evidence="3">The sequence shown here is derived from an EMBL/GenBank/DDBJ whole genome shotgun (WGS) entry which is preliminary data.</text>
</comment>